<dbReference type="Gene3D" id="3.40.50.1820">
    <property type="entry name" value="alpha/beta hydrolase"/>
    <property type="match status" value="1"/>
</dbReference>
<dbReference type="RefSeq" id="WP_005265080.1">
    <property type="nucleotide sequence ID" value="NZ_CP009111.1"/>
</dbReference>
<sequence>MTTEPTTARAIIIHGYAATPSDHWFGWLAEHLESAGIPTLVPALPVPEAPDPRSWLNAAQQIGVPDEDTILIAHSLGCLTVLRYLAAQQEPWRLGTLILVAGFLDPLPALPNLDGYIGEGCDVSSIPGHIGRLTVIRSDDDPYVPTDHTDRLARQLMATPQVVTGAGHFLAENGVTAVPEVLEKALTASTPADYSSTPHHRRACGQLAGTLLLRVMHPHAPD</sequence>
<evidence type="ECO:0000313" key="1">
    <source>
        <dbReference type="EMBL" id="ANS27924.1"/>
    </source>
</evidence>
<dbReference type="PANTHER" id="PTHR15394:SF3">
    <property type="entry name" value="SERINE HYDROLASE RBBP9"/>
    <property type="match status" value="1"/>
</dbReference>
<dbReference type="EMBL" id="CP009111">
    <property type="protein sequence ID" value="ANS27924.1"/>
    <property type="molecule type" value="Genomic_DNA"/>
</dbReference>
<accession>A0A1B1K5L7</accession>
<dbReference type="AlphaFoldDB" id="A0A1B1K5L7"/>
<evidence type="ECO:0000313" key="2">
    <source>
        <dbReference type="Proteomes" id="UP000186108"/>
    </source>
</evidence>
<organism evidence="1 2">
    <name type="scientific">Rhodococcus opacus</name>
    <name type="common">Nocardia opaca</name>
    <dbReference type="NCBI Taxonomy" id="37919"/>
    <lineage>
        <taxon>Bacteria</taxon>
        <taxon>Bacillati</taxon>
        <taxon>Actinomycetota</taxon>
        <taxon>Actinomycetes</taxon>
        <taxon>Mycobacteriales</taxon>
        <taxon>Nocardiaceae</taxon>
        <taxon>Rhodococcus</taxon>
    </lineage>
</organism>
<proteinExistence type="predicted"/>
<protein>
    <recommendedName>
        <fullName evidence="3">Alpha/beta hydrolase</fullName>
    </recommendedName>
</protein>
<dbReference type="Pfam" id="PF06821">
    <property type="entry name" value="Ser_hydrolase"/>
    <property type="match status" value="1"/>
</dbReference>
<dbReference type="Proteomes" id="UP000186108">
    <property type="component" value="Chromosome"/>
</dbReference>
<evidence type="ECO:0008006" key="3">
    <source>
        <dbReference type="Google" id="ProtNLM"/>
    </source>
</evidence>
<dbReference type="SUPFAM" id="SSF53474">
    <property type="entry name" value="alpha/beta-Hydrolases"/>
    <property type="match status" value="1"/>
</dbReference>
<dbReference type="PANTHER" id="PTHR15394">
    <property type="entry name" value="SERINE HYDROLASE RBBP9"/>
    <property type="match status" value="1"/>
</dbReference>
<dbReference type="GO" id="GO:0016787">
    <property type="term" value="F:hydrolase activity"/>
    <property type="evidence" value="ECO:0007669"/>
    <property type="project" value="InterPro"/>
</dbReference>
<name>A0A1B1K5L7_RHOOP</name>
<dbReference type="InterPro" id="IPR010662">
    <property type="entry name" value="RBBP9/YdeN"/>
</dbReference>
<gene>
    <name evidence="1" type="ORF">R1CP_16180</name>
</gene>
<reference evidence="1 2" key="1">
    <citation type="submission" date="2014-07" db="EMBL/GenBank/DDBJ databases">
        <authorList>
            <person name="Zhang J.E."/>
            <person name="Yang H."/>
            <person name="Guo J."/>
            <person name="Deng Z."/>
            <person name="Luo H."/>
            <person name="Luo M."/>
            <person name="Zhao B."/>
        </authorList>
    </citation>
    <scope>NUCLEOTIDE SEQUENCE [LARGE SCALE GENOMIC DNA]</scope>
    <source>
        <strain evidence="1 2">1CP</strain>
    </source>
</reference>
<dbReference type="InterPro" id="IPR029058">
    <property type="entry name" value="AB_hydrolase_fold"/>
</dbReference>